<comment type="caution">
    <text evidence="1">The sequence shown here is derived from an EMBL/GenBank/DDBJ whole genome shotgun (WGS) entry which is preliminary data.</text>
</comment>
<protein>
    <submittedName>
        <fullName evidence="1">Uncharacterized protein</fullName>
    </submittedName>
</protein>
<dbReference type="EMBL" id="JBOK01000005">
    <property type="protein sequence ID" value="EXU80946.1"/>
    <property type="molecule type" value="Genomic_DNA"/>
</dbReference>
<proteinExistence type="predicted"/>
<keyword evidence="2" id="KW-1185">Reference proteome</keyword>
<dbReference type="AlphaFoldDB" id="A0A014MGS2"/>
<gene>
    <name evidence="1" type="ORF">AX13_14845</name>
</gene>
<organism evidence="1 2">
    <name type="scientific">Comamonas aquatica DA1877</name>
    <dbReference type="NCBI Taxonomy" id="1457173"/>
    <lineage>
        <taxon>Bacteria</taxon>
        <taxon>Pseudomonadati</taxon>
        <taxon>Pseudomonadota</taxon>
        <taxon>Betaproteobacteria</taxon>
        <taxon>Burkholderiales</taxon>
        <taxon>Comamonadaceae</taxon>
        <taxon>Comamonas</taxon>
    </lineage>
</organism>
<reference evidence="1 2" key="1">
    <citation type="submission" date="2014-01" db="EMBL/GenBank/DDBJ databases">
        <title>Interspecies Systems Biology Uncovers Metabolites Affecting C. elegans Gene Expression and Life History Traits.</title>
        <authorList>
            <person name="Watson E."/>
            <person name="Macneil L.T."/>
            <person name="Ritter A.D."/>
            <person name="Yilmaz L.S."/>
            <person name="Rosebrock A.P."/>
            <person name="Caudy A.A."/>
            <person name="Walhout A.J."/>
        </authorList>
    </citation>
    <scope>NUCLEOTIDE SEQUENCE [LARGE SCALE GENOMIC DNA]</scope>
    <source>
        <strain evidence="1 2">DA1877</strain>
    </source>
</reference>
<sequence length="64" mass="6794">MRPGRRRIVQVLRLAALAGALLLILALDCEFYRAMAGDSVLRFDGSALCTLVATAGWNLVGCSG</sequence>
<dbReference type="Proteomes" id="UP000020766">
    <property type="component" value="Unassembled WGS sequence"/>
</dbReference>
<accession>A0A014MGS2</accession>
<name>A0A014MGS2_9BURK</name>
<evidence type="ECO:0000313" key="2">
    <source>
        <dbReference type="Proteomes" id="UP000020766"/>
    </source>
</evidence>
<evidence type="ECO:0000313" key="1">
    <source>
        <dbReference type="EMBL" id="EXU80946.1"/>
    </source>
</evidence>
<dbReference type="PATRIC" id="fig|1457173.3.peg.1253"/>